<name>A0A916X983_9HYPH</name>
<reference evidence="3" key="2">
    <citation type="submission" date="2020-09" db="EMBL/GenBank/DDBJ databases">
        <authorList>
            <person name="Sun Q."/>
            <person name="Zhou Y."/>
        </authorList>
    </citation>
    <scope>NUCLEOTIDE SEQUENCE</scope>
    <source>
        <strain evidence="3">CGMCC 1.12919</strain>
    </source>
</reference>
<dbReference type="AlphaFoldDB" id="A0A916X983"/>
<evidence type="ECO:0000313" key="4">
    <source>
        <dbReference type="Proteomes" id="UP000637002"/>
    </source>
</evidence>
<dbReference type="InterPro" id="IPR016039">
    <property type="entry name" value="Thiolase-like"/>
</dbReference>
<dbReference type="Pfam" id="PF00108">
    <property type="entry name" value="Thiolase_N"/>
    <property type="match status" value="1"/>
</dbReference>
<evidence type="ECO:0000259" key="1">
    <source>
        <dbReference type="Pfam" id="PF00108"/>
    </source>
</evidence>
<feature type="domain" description="Thiolase N-terminal" evidence="1">
    <location>
        <begin position="6"/>
        <end position="208"/>
    </location>
</feature>
<dbReference type="GO" id="GO:0003988">
    <property type="term" value="F:acetyl-CoA C-acyltransferase activity"/>
    <property type="evidence" value="ECO:0007669"/>
    <property type="project" value="UniProtKB-ARBA"/>
</dbReference>
<dbReference type="InterPro" id="IPR020616">
    <property type="entry name" value="Thiolase_N"/>
</dbReference>
<dbReference type="InterPro" id="IPR002155">
    <property type="entry name" value="Thiolase"/>
</dbReference>
<dbReference type="InterPro" id="IPR055140">
    <property type="entry name" value="Thiolase_C_2"/>
</dbReference>
<reference evidence="3" key="1">
    <citation type="journal article" date="2014" name="Int. J. Syst. Evol. Microbiol.">
        <title>Complete genome sequence of Corynebacterium casei LMG S-19264T (=DSM 44701T), isolated from a smear-ripened cheese.</title>
        <authorList>
            <consortium name="US DOE Joint Genome Institute (JGI-PGF)"/>
            <person name="Walter F."/>
            <person name="Albersmeier A."/>
            <person name="Kalinowski J."/>
            <person name="Ruckert C."/>
        </authorList>
    </citation>
    <scope>NUCLEOTIDE SEQUENCE</scope>
    <source>
        <strain evidence="3">CGMCC 1.12919</strain>
    </source>
</reference>
<dbReference type="Gene3D" id="3.40.47.10">
    <property type="match status" value="1"/>
</dbReference>
<comment type="caution">
    <text evidence="3">The sequence shown here is derived from an EMBL/GenBank/DDBJ whole genome shotgun (WGS) entry which is preliminary data.</text>
</comment>
<gene>
    <name evidence="3" type="ORF">GCM10010994_09780</name>
</gene>
<dbReference type="Pfam" id="PF22691">
    <property type="entry name" value="Thiolase_C_1"/>
    <property type="match status" value="1"/>
</dbReference>
<dbReference type="Proteomes" id="UP000637002">
    <property type="component" value="Unassembled WGS sequence"/>
</dbReference>
<dbReference type="EMBL" id="BMGG01000002">
    <property type="protein sequence ID" value="GGC52736.1"/>
    <property type="molecule type" value="Genomic_DNA"/>
</dbReference>
<dbReference type="CDD" id="cd00829">
    <property type="entry name" value="SCP-x_thiolase"/>
    <property type="match status" value="1"/>
</dbReference>
<proteinExistence type="predicted"/>
<keyword evidence="4" id="KW-1185">Reference proteome</keyword>
<feature type="domain" description="Thiolase C-terminal" evidence="2">
    <location>
        <begin position="278"/>
        <end position="399"/>
    </location>
</feature>
<sequence>MKQNAIIAGVGMTPFGRHLDRSLSSLAHEAIEGALADAGLPLARVQAAWAGNAGAGIVTGQVCIAGQTVLRQLGLGGIPVVNVENACATASTAFQQACTMVTLGAYDVVLAFGMEKLHHMDKERPMHVYAGCTDTEHPEQLDAYVTGDRSAEELAAAPRERRSVFMDVYARMARDYMASSGATQRDFAMVSAKNSRHGSLNPNAQFRDVLTADDVLAARPISPPLTLPMCSPIGDGAAAAVIVSPKVARELGIARPVRVLSAVLASGFDATPGMPSVTAATATRAYEAAGVAPDDLDCVELHDATSPAELIYYEALGLCRPGGGPALVASGATSLGGRVPVNPSGGLVRKGHPIGATGLGQIHELVQQLRGCAGARQVEDAKLTLAENGGGFIGTDAAALAMTVLAR</sequence>
<dbReference type="RefSeq" id="WP_188608034.1">
    <property type="nucleotide sequence ID" value="NZ_BMGG01000002.1"/>
</dbReference>
<accession>A0A916X983</accession>
<protein>
    <submittedName>
        <fullName evidence="3">Thiolase</fullName>
    </submittedName>
</protein>
<evidence type="ECO:0000313" key="3">
    <source>
        <dbReference type="EMBL" id="GGC52736.1"/>
    </source>
</evidence>
<dbReference type="PANTHER" id="PTHR42870:SF1">
    <property type="entry name" value="NON-SPECIFIC LIPID-TRANSFER PROTEIN-LIKE 2"/>
    <property type="match status" value="1"/>
</dbReference>
<dbReference type="SUPFAM" id="SSF53901">
    <property type="entry name" value="Thiolase-like"/>
    <property type="match status" value="1"/>
</dbReference>
<organism evidence="3 4">
    <name type="scientific">Chelatococcus reniformis</name>
    <dbReference type="NCBI Taxonomy" id="1494448"/>
    <lineage>
        <taxon>Bacteria</taxon>
        <taxon>Pseudomonadati</taxon>
        <taxon>Pseudomonadota</taxon>
        <taxon>Alphaproteobacteria</taxon>
        <taxon>Hyphomicrobiales</taxon>
        <taxon>Chelatococcaceae</taxon>
        <taxon>Chelatococcus</taxon>
    </lineage>
</organism>
<dbReference type="PANTHER" id="PTHR42870">
    <property type="entry name" value="ACETYL-COA C-ACETYLTRANSFERASE"/>
    <property type="match status" value="1"/>
</dbReference>
<evidence type="ECO:0000259" key="2">
    <source>
        <dbReference type="Pfam" id="PF22691"/>
    </source>
</evidence>
<dbReference type="PIRSF" id="PIRSF000429">
    <property type="entry name" value="Ac-CoA_Ac_transf"/>
    <property type="match status" value="1"/>
</dbReference>